<proteinExistence type="predicted"/>
<comment type="caution">
    <text evidence="1">The sequence shown here is derived from an EMBL/GenBank/DDBJ whole genome shotgun (WGS) entry which is preliminary data.</text>
</comment>
<reference evidence="1" key="1">
    <citation type="submission" date="2021-03" db="EMBL/GenBank/DDBJ databases">
        <title>Evolutionary innovations through gain and loss of genes in the ectomycorrhizal Boletales.</title>
        <authorList>
            <person name="Wu G."/>
            <person name="Miyauchi S."/>
            <person name="Morin E."/>
            <person name="Yang Z.-L."/>
            <person name="Xu J."/>
            <person name="Martin F.M."/>
        </authorList>
    </citation>
    <scope>NUCLEOTIDE SEQUENCE</scope>
    <source>
        <strain evidence="1">BR01</strain>
    </source>
</reference>
<dbReference type="EMBL" id="JAGFBS010000008">
    <property type="protein sequence ID" value="KAG6377644.1"/>
    <property type="molecule type" value="Genomic_DNA"/>
</dbReference>
<name>A0A8I2YRC5_9AGAM</name>
<protein>
    <submittedName>
        <fullName evidence="1">Uncharacterized protein</fullName>
    </submittedName>
</protein>
<sequence length="99" mass="11270">MPQTIPHRFLFTVSHSSHADPLPAIPDITFVPQKFHDFILPSVRKIYMDIPSATGVKSEVNFLTQCVKALVKENDDLRHKCAYYQDALKTTESDIDLIL</sequence>
<evidence type="ECO:0000313" key="1">
    <source>
        <dbReference type="EMBL" id="KAG6377644.1"/>
    </source>
</evidence>
<gene>
    <name evidence="1" type="ORF">JVT61DRAFT_14400</name>
</gene>
<accession>A0A8I2YRC5</accession>
<dbReference type="Proteomes" id="UP000683000">
    <property type="component" value="Unassembled WGS sequence"/>
</dbReference>
<keyword evidence="2" id="KW-1185">Reference proteome</keyword>
<dbReference type="OrthoDB" id="6270329at2759"/>
<evidence type="ECO:0000313" key="2">
    <source>
        <dbReference type="Proteomes" id="UP000683000"/>
    </source>
</evidence>
<dbReference type="AlphaFoldDB" id="A0A8I2YRC5"/>
<organism evidence="1 2">
    <name type="scientific">Boletus reticuloceps</name>
    <dbReference type="NCBI Taxonomy" id="495285"/>
    <lineage>
        <taxon>Eukaryota</taxon>
        <taxon>Fungi</taxon>
        <taxon>Dikarya</taxon>
        <taxon>Basidiomycota</taxon>
        <taxon>Agaricomycotina</taxon>
        <taxon>Agaricomycetes</taxon>
        <taxon>Agaricomycetidae</taxon>
        <taxon>Boletales</taxon>
        <taxon>Boletineae</taxon>
        <taxon>Boletaceae</taxon>
        <taxon>Boletoideae</taxon>
        <taxon>Boletus</taxon>
    </lineage>
</organism>